<evidence type="ECO:0000313" key="3">
    <source>
        <dbReference type="Proteomes" id="UP000728185"/>
    </source>
</evidence>
<feature type="region of interest" description="Disordered" evidence="1">
    <location>
        <begin position="131"/>
        <end position="200"/>
    </location>
</feature>
<evidence type="ECO:0000256" key="1">
    <source>
        <dbReference type="SAM" id="MobiDB-lite"/>
    </source>
</evidence>
<gene>
    <name evidence="2" type="ORF">FBUS_06713</name>
</gene>
<protein>
    <submittedName>
        <fullName evidence="2">Uncharacterized protein</fullName>
    </submittedName>
</protein>
<dbReference type="EMBL" id="LUCM01006767">
    <property type="protein sequence ID" value="KAA0190815.1"/>
    <property type="molecule type" value="Genomic_DNA"/>
</dbReference>
<dbReference type="Proteomes" id="UP000728185">
    <property type="component" value="Unassembled WGS sequence"/>
</dbReference>
<dbReference type="AlphaFoldDB" id="A0A8E0RU29"/>
<feature type="compositionally biased region" description="Basic and acidic residues" evidence="1">
    <location>
        <begin position="134"/>
        <end position="152"/>
    </location>
</feature>
<comment type="caution">
    <text evidence="2">The sequence shown here is derived from an EMBL/GenBank/DDBJ whole genome shotgun (WGS) entry which is preliminary data.</text>
</comment>
<evidence type="ECO:0000313" key="2">
    <source>
        <dbReference type="EMBL" id="KAA0190815.1"/>
    </source>
</evidence>
<sequence length="200" mass="21807">EIILYRKPERRRKLLGSSAGVLDAIASTAKASEPTNCPDESEGPKSVLIDHPDVPKARDQLTEENDVFAEHKTQARNSTKELATGCSENVVVEGTVNSSHPTLPPSPKAERLVEDAVSDGSDSPSVWRAARSMHRYESRHNRGDKKSDEIMHSDGPPTKSTSDVFIEEPQEETATAVMSEIAQGDTSRNVISQDTDANDQ</sequence>
<keyword evidence="3" id="KW-1185">Reference proteome</keyword>
<feature type="non-terminal residue" evidence="2">
    <location>
        <position position="200"/>
    </location>
</feature>
<feature type="compositionally biased region" description="Polar residues" evidence="1">
    <location>
        <begin position="184"/>
        <end position="200"/>
    </location>
</feature>
<feature type="region of interest" description="Disordered" evidence="1">
    <location>
        <begin position="29"/>
        <end position="50"/>
    </location>
</feature>
<reference evidence="2" key="1">
    <citation type="submission" date="2019-05" db="EMBL/GenBank/DDBJ databases">
        <title>Annotation for the trematode Fasciolopsis buski.</title>
        <authorList>
            <person name="Choi Y.-J."/>
        </authorList>
    </citation>
    <scope>NUCLEOTIDE SEQUENCE</scope>
    <source>
        <strain evidence="2">HT</strain>
        <tissue evidence="2">Whole worm</tissue>
    </source>
</reference>
<accession>A0A8E0RU29</accession>
<proteinExistence type="predicted"/>
<name>A0A8E0RU29_9TREM</name>
<organism evidence="2 3">
    <name type="scientific">Fasciolopsis buskii</name>
    <dbReference type="NCBI Taxonomy" id="27845"/>
    <lineage>
        <taxon>Eukaryota</taxon>
        <taxon>Metazoa</taxon>
        <taxon>Spiralia</taxon>
        <taxon>Lophotrochozoa</taxon>
        <taxon>Platyhelminthes</taxon>
        <taxon>Trematoda</taxon>
        <taxon>Digenea</taxon>
        <taxon>Plagiorchiida</taxon>
        <taxon>Echinostomata</taxon>
        <taxon>Echinostomatoidea</taxon>
        <taxon>Fasciolidae</taxon>
        <taxon>Fasciolopsis</taxon>
    </lineage>
</organism>
<dbReference type="OrthoDB" id="3821113at2759"/>